<feature type="compositionally biased region" description="Basic and acidic residues" evidence="1">
    <location>
        <begin position="1014"/>
        <end position="1031"/>
    </location>
</feature>
<dbReference type="OMA" id="YWKSDQV"/>
<evidence type="ECO:0000313" key="4">
    <source>
        <dbReference type="Proteomes" id="UP000316621"/>
    </source>
</evidence>
<dbReference type="PANTHER" id="PTHR48429:SF1">
    <property type="entry name" value="AGENET DOMAIN-CONTAINING PROTEIN"/>
    <property type="match status" value="1"/>
</dbReference>
<evidence type="ECO:0000256" key="1">
    <source>
        <dbReference type="SAM" id="MobiDB-lite"/>
    </source>
</evidence>
<dbReference type="Proteomes" id="UP000316621">
    <property type="component" value="Chromosome 5"/>
</dbReference>
<dbReference type="Gramene" id="RZC63798">
    <property type="protein sequence ID" value="RZC63798"/>
    <property type="gene ID" value="C5167_025544"/>
</dbReference>
<organism evidence="3 4">
    <name type="scientific">Papaver somniferum</name>
    <name type="common">Opium poppy</name>
    <dbReference type="NCBI Taxonomy" id="3469"/>
    <lineage>
        <taxon>Eukaryota</taxon>
        <taxon>Viridiplantae</taxon>
        <taxon>Streptophyta</taxon>
        <taxon>Embryophyta</taxon>
        <taxon>Tracheophyta</taxon>
        <taxon>Spermatophyta</taxon>
        <taxon>Magnoliopsida</taxon>
        <taxon>Ranunculales</taxon>
        <taxon>Papaveraceae</taxon>
        <taxon>Papaveroideae</taxon>
        <taxon>Papaver</taxon>
    </lineage>
</organism>
<protein>
    <recommendedName>
        <fullName evidence="2">Agenet domain-containing protein</fullName>
    </recommendedName>
</protein>
<accession>A0A4Y7JVL0</accession>
<dbReference type="PANTHER" id="PTHR48429">
    <property type="entry name" value="AGENET DOMAIN-CONTAINING PROTEIN"/>
    <property type="match status" value="1"/>
</dbReference>
<feature type="region of interest" description="Disordered" evidence="1">
    <location>
        <begin position="2102"/>
        <end position="2177"/>
    </location>
</feature>
<feature type="region of interest" description="Disordered" evidence="1">
    <location>
        <begin position="576"/>
        <end position="602"/>
    </location>
</feature>
<dbReference type="EMBL" id="CM010719">
    <property type="protein sequence ID" value="RZC63798.1"/>
    <property type="molecule type" value="Genomic_DNA"/>
</dbReference>
<dbReference type="SMART" id="SM00743">
    <property type="entry name" value="Agenet"/>
    <property type="match status" value="1"/>
</dbReference>
<name>A0A4Y7JVL0_PAPSO</name>
<reference evidence="3 4" key="1">
    <citation type="journal article" date="2018" name="Science">
        <title>The opium poppy genome and morphinan production.</title>
        <authorList>
            <person name="Guo L."/>
            <person name="Winzer T."/>
            <person name="Yang X."/>
            <person name="Li Y."/>
            <person name="Ning Z."/>
            <person name="He Z."/>
            <person name="Teodor R."/>
            <person name="Lu Y."/>
            <person name="Bowser T.A."/>
            <person name="Graham I.A."/>
            <person name="Ye K."/>
        </authorList>
    </citation>
    <scope>NUCLEOTIDE SEQUENCE [LARGE SCALE GENOMIC DNA]</scope>
    <source>
        <strain evidence="4">cv. HN1</strain>
        <tissue evidence="3">Leaves</tissue>
    </source>
</reference>
<feature type="region of interest" description="Disordered" evidence="1">
    <location>
        <begin position="142"/>
        <end position="186"/>
    </location>
</feature>
<feature type="compositionally biased region" description="Basic residues" evidence="1">
    <location>
        <begin position="846"/>
        <end position="858"/>
    </location>
</feature>
<feature type="compositionally biased region" description="Low complexity" evidence="1">
    <location>
        <begin position="1324"/>
        <end position="1333"/>
    </location>
</feature>
<gene>
    <name evidence="3" type="ORF">C5167_025544</name>
</gene>
<feature type="region of interest" description="Disordered" evidence="1">
    <location>
        <begin position="1692"/>
        <end position="1745"/>
    </location>
</feature>
<feature type="region of interest" description="Disordered" evidence="1">
    <location>
        <begin position="766"/>
        <end position="884"/>
    </location>
</feature>
<keyword evidence="4" id="KW-1185">Reference proteome</keyword>
<feature type="compositionally biased region" description="Basic and acidic residues" evidence="1">
    <location>
        <begin position="775"/>
        <end position="784"/>
    </location>
</feature>
<proteinExistence type="predicted"/>
<feature type="compositionally biased region" description="Polar residues" evidence="1">
    <location>
        <begin position="509"/>
        <end position="519"/>
    </location>
</feature>
<feature type="region of interest" description="Disordered" evidence="1">
    <location>
        <begin position="499"/>
        <end position="526"/>
    </location>
</feature>
<dbReference type="InterPro" id="IPR014002">
    <property type="entry name" value="Agenet_dom_plant"/>
</dbReference>
<feature type="domain" description="Agenet" evidence="2">
    <location>
        <begin position="1891"/>
        <end position="1949"/>
    </location>
</feature>
<feature type="compositionally biased region" description="Polar residues" evidence="1">
    <location>
        <begin position="795"/>
        <end position="840"/>
    </location>
</feature>
<feature type="compositionally biased region" description="Polar residues" evidence="1">
    <location>
        <begin position="2123"/>
        <end position="2138"/>
    </location>
</feature>
<dbReference type="STRING" id="3469.A0A4Y7JVL0"/>
<evidence type="ECO:0000313" key="3">
    <source>
        <dbReference type="EMBL" id="RZC63798.1"/>
    </source>
</evidence>
<feature type="region of interest" description="Disordered" evidence="1">
    <location>
        <begin position="1300"/>
        <end position="1366"/>
    </location>
</feature>
<feature type="compositionally biased region" description="Basic and acidic residues" evidence="1">
    <location>
        <begin position="581"/>
        <end position="598"/>
    </location>
</feature>
<feature type="region of interest" description="Disordered" evidence="1">
    <location>
        <begin position="990"/>
        <end position="1050"/>
    </location>
</feature>
<evidence type="ECO:0000259" key="2">
    <source>
        <dbReference type="SMART" id="SM00743"/>
    </source>
</evidence>
<dbReference type="InterPro" id="IPR055274">
    <property type="entry name" value="SWO1"/>
</dbReference>
<sequence length="2315" mass="247056">MDYDDNDFQNQTFQLVSEEKNSKFPPGLSSYSLPKFDLDDNVNLRFDSLVGSEGLLGIRSQEENQWIEDFSGGSSGIEFSSTAAESCSISRRNNVWSEATSSESVEMLLKSVGQDEMIMEQNTTIIKGSVSGDGLGDLTTQMGLQNSDKDGSVAPPSKGLDAMDEDSALPTNLSKEAPDQLLPQVEPTDGITDDGDASVYGSLKDLGPSSVIETYCSASVTESGRDLFVDDDKCRKANMEVVPLVSSEGKNKTPHACPPGFENMHLGPSAAPDPTHAKNVSGVSVSNCCDSLTANKKNEMGQDDVSFLSDSSRLLVVSSSEAAETTKIGGLESSDSVIVHSDAPLINKEIERSTIDPGSKVECDADGSLIVGEKVCTSSSSQTIITESMVHETPSVQVLSEQSDLMKLGCNNKLSGAKDLPDGSNIGVKPEEDVKTQLLVEKFKHSDKQEAVTTICLEPSSSSVMNVRSEMPDMSISSELREGEASVDAGKIVDAIGEPSSPLGHDSARCQNKPPTTVANKDALDSRDVLGTPVSYESLSEENDGVQAVVGVSSVVQEGAVMESAGSYGEILKKPIPSLEESSHDVDPKTVEEPKESGNDVQSVLVGEKGDALNDSGDFSKSLMLRDDADRQSLQTGSSNPNSIELRCGSPTVVSCSEISQNEKEDPLLGDASNVSIESVRILNGDSELQPVQTGNSNLNSIESNCGSPTVISCSEPSLSEKENLVLGKDVLADQSNASVCEANIATSVLLDPNVKSCSQDDRNFTFEVGSQPHPSERTGDDWRPFPTDLPGASQIAQGSPPRETSSQIDSKMLSHVSQGSASTKTVSQVNPKMSSHTSQGSPRKSGGRKVRKSSKGHKPADDTTTAGSDKTAGTEASNDKGSPLKNELLLCQKECQEGQGGIAQGANQFSSIFHDPRKVDLLRDDRSFTFKVTSHEHLAETEIGSGWKPFPSLQPNDVLQTVGTSPIISSFSQTDPNIIQDISFANTRTPGVKSERRRSRVADGKARSGSGKVVDRVAAKEGKTLEEVTPRKQIKGRGGSSSGTLSPSSFGIVNHVAPAEEMRPFGFIDGSNTKPSPVLMGHTSSLPDLNTSIPTSALFQQPFTDSQQVQLRAQIFVYGSLIQGTTPDEPCMISAFGESDGGRSMWENAWRIALERLQHQKSPLSSAKAPAQSTRSFLQNDAFSTPGRPGGVGASPSMISPVIPMSSPLWNVSSPCEGLYASSSSTMKGGPLMDPHQTLVQVHHPYQSPHLRHYVGSTNTWQPQAPTPATWVVSTPQSSSLSAPNAIHSAALPISEAVHVPSGREPSSASRPSGLVQQPALPPSTSASTTSPIVDVKRTPPPSGKQAAAESKPRKRRKGSASLEIDQISTFVQPTSAPEPISSHGDGHQLPTTSITPITSVPSDFDPNVSADSNFVLATTSLTPPKPNVLVGHADTEQRSGTVLSEETCRQIDQAQQQAEEASALATAAVNHSQSVWAQLAIQKSSGLVSDLEAKLASAAVTIVAAAAVAKAAAAAAKIASDAALQAKLMADEVLVCQLGNMTSDACLHGGVKNMGNFFSPASILKSKDRTNNSDSILVVAREAAKKRVEAASAATRRAENLDAVVKAAGMAAEAVSQASTIIAMGDPVPFTLQELVEAGPENYWKAQQHHLFSDQTAKLNSNTTNMVQQAEVVCAEEGVTRCIENNLKEMEGTSDQGKKVPPPKELSKQVKNNNLMVNGIRRGPAGNGEKSLTEPKPGRTSDVVETIGSAPVESICALQTARSEECEAAGESAPASIENQIEEGSVVETSLDYDRSHLIKFHDVRQVLSCEEGLGRRVWLPSKVLNLKDGKAHVCFAELARAGGSGQSTEWVSLGGEGGQAPRIRIPHLVSASKYEGTRKRRRAARGDCSWSIGDKVDAWINNGWWEGTITEMGKDNEANLTIQLSAQGDASIVGSWNLRPSLFWRDGHWIEWSRSTENIVSSHEGDTPREKRTKFGPRAAETDAGIEVRETDKIGKHKVHIEESEKPEASRPLPLSAKETVFNIGKNSKEDNKDKFGMKQTGLQKLGSSVVPGVSKPGRKRKFMDVSKHYVPNRGVTTITEANDSIKFTKFLIPQDSASRGWKNPSKIVSRGKRVAESRPNFQKTGNLDTVTGRNTSERDSRSSSVSVPSATTEGVAHDIPNTPASSTKNEGYMLGSVSDAPLAKKKPSSTVAPTFANKRKLGAFPGQKLSRNEDKDRVGQNEKPVIPDAVEPRRSVRRIQPTSRLLEGLQSSLIASKIPTAHDRGTKGQHRGRVSLSQTSVFEAQVMASERFSLKRQLVLPARIRHRSANA</sequence>